<dbReference type="PROSITE" id="PS00107">
    <property type="entry name" value="PROTEIN_KINASE_ATP"/>
    <property type="match status" value="1"/>
</dbReference>
<dbReference type="Pfam" id="PF00069">
    <property type="entry name" value="Pkinase"/>
    <property type="match status" value="1"/>
</dbReference>
<evidence type="ECO:0000259" key="21">
    <source>
        <dbReference type="PROSITE" id="PS50011"/>
    </source>
</evidence>
<dbReference type="PRINTS" id="PR00019">
    <property type="entry name" value="LEURICHRPT"/>
</dbReference>
<evidence type="ECO:0000313" key="23">
    <source>
        <dbReference type="Proteomes" id="UP001415857"/>
    </source>
</evidence>
<organism evidence="22 23">
    <name type="scientific">Liquidambar formosana</name>
    <name type="common">Formosan gum</name>
    <dbReference type="NCBI Taxonomy" id="63359"/>
    <lineage>
        <taxon>Eukaryota</taxon>
        <taxon>Viridiplantae</taxon>
        <taxon>Streptophyta</taxon>
        <taxon>Embryophyta</taxon>
        <taxon>Tracheophyta</taxon>
        <taxon>Spermatophyta</taxon>
        <taxon>Magnoliopsida</taxon>
        <taxon>eudicotyledons</taxon>
        <taxon>Gunneridae</taxon>
        <taxon>Pentapetalae</taxon>
        <taxon>Saxifragales</taxon>
        <taxon>Altingiaceae</taxon>
        <taxon>Liquidambar</taxon>
    </lineage>
</organism>
<dbReference type="EC" id="2.7.11.1" evidence="2"/>
<dbReference type="InterPro" id="IPR032675">
    <property type="entry name" value="LRR_dom_sf"/>
</dbReference>
<keyword evidence="5" id="KW-0433">Leucine-rich repeat</keyword>
<feature type="binding site" evidence="19">
    <location>
        <position position="604"/>
    </location>
    <ligand>
        <name>ATP</name>
        <dbReference type="ChEBI" id="CHEBI:30616"/>
    </ligand>
</feature>
<dbReference type="PROSITE" id="PS50011">
    <property type="entry name" value="PROTEIN_KINASE_DOM"/>
    <property type="match status" value="1"/>
</dbReference>
<feature type="domain" description="Protein kinase" evidence="21">
    <location>
        <begin position="575"/>
        <end position="845"/>
    </location>
</feature>
<keyword evidence="14 20" id="KW-0472">Membrane</keyword>
<keyword evidence="13 20" id="KW-1133">Transmembrane helix</keyword>
<dbReference type="GO" id="GO:0004674">
    <property type="term" value="F:protein serine/threonine kinase activity"/>
    <property type="evidence" value="ECO:0007669"/>
    <property type="project" value="UniProtKB-KW"/>
</dbReference>
<evidence type="ECO:0000256" key="2">
    <source>
        <dbReference type="ARBA" id="ARBA00012513"/>
    </source>
</evidence>
<evidence type="ECO:0000256" key="20">
    <source>
        <dbReference type="SAM" id="Phobius"/>
    </source>
</evidence>
<evidence type="ECO:0000256" key="12">
    <source>
        <dbReference type="ARBA" id="ARBA00022840"/>
    </source>
</evidence>
<dbReference type="Pfam" id="PF00560">
    <property type="entry name" value="LRR_1"/>
    <property type="match status" value="4"/>
</dbReference>
<protein>
    <recommendedName>
        <fullName evidence="2">non-specific serine/threonine protein kinase</fullName>
        <ecNumber evidence="2">2.7.11.1</ecNumber>
    </recommendedName>
</protein>
<keyword evidence="7 20" id="KW-0812">Transmembrane</keyword>
<dbReference type="GO" id="GO:0016020">
    <property type="term" value="C:membrane"/>
    <property type="evidence" value="ECO:0007669"/>
    <property type="project" value="UniProtKB-SubCell"/>
</dbReference>
<feature type="transmembrane region" description="Helical" evidence="20">
    <location>
        <begin position="512"/>
        <end position="537"/>
    </location>
</feature>
<evidence type="ECO:0000256" key="16">
    <source>
        <dbReference type="ARBA" id="ARBA00023180"/>
    </source>
</evidence>
<dbReference type="FunFam" id="3.30.200.20:FF:000309">
    <property type="entry name" value="Leucine-rich repeat receptor protein kinase MSP1"/>
    <property type="match status" value="1"/>
</dbReference>
<dbReference type="Gene3D" id="3.30.200.20">
    <property type="entry name" value="Phosphorylase Kinase, domain 1"/>
    <property type="match status" value="1"/>
</dbReference>
<evidence type="ECO:0000256" key="9">
    <source>
        <dbReference type="ARBA" id="ARBA00022737"/>
    </source>
</evidence>
<evidence type="ECO:0000256" key="15">
    <source>
        <dbReference type="ARBA" id="ARBA00023170"/>
    </source>
</evidence>
<dbReference type="FunFam" id="3.80.10.10:FF:000095">
    <property type="entry name" value="LRR receptor-like serine/threonine-protein kinase GSO1"/>
    <property type="match status" value="2"/>
</dbReference>
<evidence type="ECO:0000256" key="5">
    <source>
        <dbReference type="ARBA" id="ARBA00022614"/>
    </source>
</evidence>
<keyword evidence="6" id="KW-0808">Transferase</keyword>
<evidence type="ECO:0000256" key="6">
    <source>
        <dbReference type="ARBA" id="ARBA00022679"/>
    </source>
</evidence>
<dbReference type="PANTHER" id="PTHR48005:SF70">
    <property type="entry name" value="MDIS1-INTERACTING RECEPTOR LIKE KINASE 2-LIKE"/>
    <property type="match status" value="1"/>
</dbReference>
<dbReference type="EMBL" id="JBBPBK010000150">
    <property type="protein sequence ID" value="KAK9266424.1"/>
    <property type="molecule type" value="Genomic_DNA"/>
</dbReference>
<dbReference type="PANTHER" id="PTHR48005">
    <property type="entry name" value="LEUCINE RICH REPEAT KINASE 2"/>
    <property type="match status" value="1"/>
</dbReference>
<dbReference type="SUPFAM" id="SSF56112">
    <property type="entry name" value="Protein kinase-like (PK-like)"/>
    <property type="match status" value="1"/>
</dbReference>
<dbReference type="SMART" id="SM00369">
    <property type="entry name" value="LRR_TYP"/>
    <property type="match status" value="8"/>
</dbReference>
<sequence length="850" mass="93801">MNFDCSSFPNLLRLDLKYNELTGTIPLNIGILSKLQFLDLSTNSLNGSLPLSIANLTQVFELDVSRNNLTCELDRRLFPDGTGVTKTGLMSLKNLLLSQTGLGGLIPSEIANSKNLVILALDGNHFFGRIPPSLGNLSQLQTLLLCENQLSGQIPQNIGTLSKLTNLFLFKNRLSGLVPKEIGNLSSLTALHLAENNFSGQLPQQVCRGGKLVNFSAAFNNFVGPIPITLRNCQSLFRVRLEHNRLTGRIDQDFGVYPNLRYIDLSYNRLQGELLPNWGECRNLSLLNIAGNMIGGKIPDEIVQLNQLRSLDLSSNQLSGAIPANLGELSQLSYLSLQDNKLSGQIPVGIGGLSNLETLDLSTNMLTGPIPYQIGDCSKLRHLCLSKNLLNGMIPYQIGNLVHLQDLLDLSYNSLTGEIPAQLGKLTSLEKLNLSHNNLTGLIPASLGDMVSLSSINLSYNSLEGPLPDSNVFHSASLEDLTNNRDLCGAIQGLQPCNASYTKRDSQNGDKVVIVVVASLVSTLFLVFVFVGIYVFFVPKKPRPQRISTTGNPFSIWNYNGKVVYEDILEATKDFDDMYCIGVGSSGRVYKVELPSGQVVAVKKLSSMTEDMEIEHMRSFKNEVAVLMEIRHRNIVKLYGFCSHESHTFLVYEFMERGSLANILSSDEGAKELDWVKRVKVVKGVAHALSYMHHDCTPPIIHRDISSKNVLLSSELGAHVADFGTARFLKPDLSNWTKIAGTYGYIAPEFAYTMVVTEKCDVFSFGVLALEVMMGKHPGELICYVHSSVDQNIHLKDLLDPRLSLPTDQKMVDELAFLEKLALSCLHDNPQSRPSMQFVSQQLEMKSAYD</sequence>
<evidence type="ECO:0000256" key="3">
    <source>
        <dbReference type="ARBA" id="ARBA00022527"/>
    </source>
</evidence>
<dbReference type="InterPro" id="IPR011009">
    <property type="entry name" value="Kinase-like_dom_sf"/>
</dbReference>
<evidence type="ECO:0000256" key="14">
    <source>
        <dbReference type="ARBA" id="ARBA00023136"/>
    </source>
</evidence>
<dbReference type="Pfam" id="PF23598">
    <property type="entry name" value="LRR_14"/>
    <property type="match status" value="1"/>
</dbReference>
<dbReference type="InterPro" id="IPR000719">
    <property type="entry name" value="Prot_kinase_dom"/>
</dbReference>
<comment type="catalytic activity">
    <reaction evidence="17">
        <text>L-threonyl-[protein] + ATP = O-phospho-L-threonyl-[protein] + ADP + H(+)</text>
        <dbReference type="Rhea" id="RHEA:46608"/>
        <dbReference type="Rhea" id="RHEA-COMP:11060"/>
        <dbReference type="Rhea" id="RHEA-COMP:11605"/>
        <dbReference type="ChEBI" id="CHEBI:15378"/>
        <dbReference type="ChEBI" id="CHEBI:30013"/>
        <dbReference type="ChEBI" id="CHEBI:30616"/>
        <dbReference type="ChEBI" id="CHEBI:61977"/>
        <dbReference type="ChEBI" id="CHEBI:456216"/>
        <dbReference type="EC" id="2.7.11.1"/>
    </reaction>
</comment>
<comment type="caution">
    <text evidence="22">The sequence shown here is derived from an EMBL/GenBank/DDBJ whole genome shotgun (WGS) entry which is preliminary data.</text>
</comment>
<dbReference type="InterPro" id="IPR055414">
    <property type="entry name" value="LRR_R13L4/SHOC2-like"/>
</dbReference>
<dbReference type="InterPro" id="IPR008266">
    <property type="entry name" value="Tyr_kinase_AS"/>
</dbReference>
<evidence type="ECO:0000256" key="18">
    <source>
        <dbReference type="ARBA" id="ARBA00048679"/>
    </source>
</evidence>
<accession>A0AAP0N841</accession>
<comment type="subcellular location">
    <subcellularLocation>
        <location evidence="1">Membrane</location>
        <topology evidence="1">Single-pass type I membrane protein</topology>
    </subcellularLocation>
</comment>
<proteinExistence type="predicted"/>
<evidence type="ECO:0000256" key="4">
    <source>
        <dbReference type="ARBA" id="ARBA00022553"/>
    </source>
</evidence>
<evidence type="ECO:0000256" key="7">
    <source>
        <dbReference type="ARBA" id="ARBA00022692"/>
    </source>
</evidence>
<keyword evidence="10 19" id="KW-0547">Nucleotide-binding</keyword>
<keyword evidence="9" id="KW-0677">Repeat</keyword>
<keyword evidence="16" id="KW-0325">Glycoprotein</keyword>
<keyword evidence="4" id="KW-0597">Phosphoprotein</keyword>
<evidence type="ECO:0000256" key="1">
    <source>
        <dbReference type="ARBA" id="ARBA00004479"/>
    </source>
</evidence>
<evidence type="ECO:0000256" key="13">
    <source>
        <dbReference type="ARBA" id="ARBA00022989"/>
    </source>
</evidence>
<comment type="catalytic activity">
    <reaction evidence="18">
        <text>L-seryl-[protein] + ATP = O-phospho-L-seryl-[protein] + ADP + H(+)</text>
        <dbReference type="Rhea" id="RHEA:17989"/>
        <dbReference type="Rhea" id="RHEA-COMP:9863"/>
        <dbReference type="Rhea" id="RHEA-COMP:11604"/>
        <dbReference type="ChEBI" id="CHEBI:15378"/>
        <dbReference type="ChEBI" id="CHEBI:29999"/>
        <dbReference type="ChEBI" id="CHEBI:30616"/>
        <dbReference type="ChEBI" id="CHEBI:83421"/>
        <dbReference type="ChEBI" id="CHEBI:456216"/>
        <dbReference type="EC" id="2.7.11.1"/>
    </reaction>
</comment>
<dbReference type="Proteomes" id="UP001415857">
    <property type="component" value="Unassembled WGS sequence"/>
</dbReference>
<evidence type="ECO:0000256" key="17">
    <source>
        <dbReference type="ARBA" id="ARBA00047899"/>
    </source>
</evidence>
<keyword evidence="15" id="KW-0675">Receptor</keyword>
<gene>
    <name evidence="22" type="ORF">L1049_012444</name>
</gene>
<dbReference type="Gene3D" id="1.10.510.10">
    <property type="entry name" value="Transferase(Phosphotransferase) domain 1"/>
    <property type="match status" value="1"/>
</dbReference>
<dbReference type="SUPFAM" id="SSF52058">
    <property type="entry name" value="L domain-like"/>
    <property type="match status" value="1"/>
</dbReference>
<dbReference type="InterPro" id="IPR001611">
    <property type="entry name" value="Leu-rich_rpt"/>
</dbReference>
<dbReference type="InterPro" id="IPR017441">
    <property type="entry name" value="Protein_kinase_ATP_BS"/>
</dbReference>
<keyword evidence="23" id="KW-1185">Reference proteome</keyword>
<dbReference type="FunFam" id="1.10.510.10:FF:000445">
    <property type="entry name" value="MDIS1-interacting receptor like kinase 2"/>
    <property type="match status" value="1"/>
</dbReference>
<reference evidence="22 23" key="1">
    <citation type="journal article" date="2024" name="Plant J.">
        <title>Genome sequences and population genomics reveal climatic adaptation and genomic divergence between two closely related sweetgum species.</title>
        <authorList>
            <person name="Xu W.Q."/>
            <person name="Ren C.Q."/>
            <person name="Zhang X.Y."/>
            <person name="Comes H.P."/>
            <person name="Liu X.H."/>
            <person name="Li Y.G."/>
            <person name="Kettle C.J."/>
            <person name="Jalonen R."/>
            <person name="Gaisberger H."/>
            <person name="Ma Y.Z."/>
            <person name="Qiu Y.X."/>
        </authorList>
    </citation>
    <scope>NUCLEOTIDE SEQUENCE [LARGE SCALE GENOMIC DNA]</scope>
    <source>
        <strain evidence="22">Hangzhou</strain>
    </source>
</reference>
<dbReference type="InterPro" id="IPR051420">
    <property type="entry name" value="Ser_Thr_Kinases_DiverseReg"/>
</dbReference>
<keyword evidence="11" id="KW-0418">Kinase</keyword>
<evidence type="ECO:0000256" key="8">
    <source>
        <dbReference type="ARBA" id="ARBA00022729"/>
    </source>
</evidence>
<name>A0AAP0N841_LIQFO</name>
<dbReference type="SMART" id="SM00365">
    <property type="entry name" value="LRR_SD22"/>
    <property type="match status" value="6"/>
</dbReference>
<evidence type="ECO:0000313" key="22">
    <source>
        <dbReference type="EMBL" id="KAK9266424.1"/>
    </source>
</evidence>
<evidence type="ECO:0000256" key="19">
    <source>
        <dbReference type="PROSITE-ProRule" id="PRU10141"/>
    </source>
</evidence>
<evidence type="ECO:0000256" key="11">
    <source>
        <dbReference type="ARBA" id="ARBA00022777"/>
    </source>
</evidence>
<evidence type="ECO:0000256" key="10">
    <source>
        <dbReference type="ARBA" id="ARBA00022741"/>
    </source>
</evidence>
<keyword evidence="12 19" id="KW-0067">ATP-binding</keyword>
<dbReference type="PROSITE" id="PS00109">
    <property type="entry name" value="PROTEIN_KINASE_TYR"/>
    <property type="match status" value="1"/>
</dbReference>
<dbReference type="SUPFAM" id="SSF52047">
    <property type="entry name" value="RNI-like"/>
    <property type="match status" value="1"/>
</dbReference>
<dbReference type="AlphaFoldDB" id="A0AAP0N841"/>
<dbReference type="InterPro" id="IPR003591">
    <property type="entry name" value="Leu-rich_rpt_typical-subtyp"/>
</dbReference>
<keyword evidence="8" id="KW-0732">Signal</keyword>
<keyword evidence="3" id="KW-0723">Serine/threonine-protein kinase</keyword>
<dbReference type="Gene3D" id="3.80.10.10">
    <property type="entry name" value="Ribonuclease Inhibitor"/>
    <property type="match status" value="2"/>
</dbReference>
<dbReference type="GO" id="GO:0005524">
    <property type="term" value="F:ATP binding"/>
    <property type="evidence" value="ECO:0007669"/>
    <property type="project" value="UniProtKB-UniRule"/>
</dbReference>